<protein>
    <submittedName>
        <fullName evidence="1">Uncharacterized protein</fullName>
    </submittedName>
</protein>
<gene>
    <name evidence="1" type="ORF">LOK49_LG09G01738</name>
</gene>
<sequence length="234" mass="26044">MLDYLYLKFVKTSQKQHMILASLVNSLWVIPLHVEREYYLACACEELYCPPTAYFSLYGLTVQASFLGEFKFLNCNACISTQWTNDVDDYDGLDKSPAKKKIGGGILYRDVDDYNASNTPFHVIKFILLFGLFKFWRRSTAMALLAARNSSAVVFIGTFGALAFGDTDLPVDDIAAVCLLVYFGVSTLLDANSGDGLKAEEEQKVATIRLCVKKSFFSLNFLISAKEAVGIIEP</sequence>
<keyword evidence="2" id="KW-1185">Reference proteome</keyword>
<comment type="caution">
    <text evidence="1">The sequence shown here is derived from an EMBL/GenBank/DDBJ whole genome shotgun (WGS) entry which is preliminary data.</text>
</comment>
<dbReference type="EMBL" id="CM045765">
    <property type="protein sequence ID" value="KAI7999262.1"/>
    <property type="molecule type" value="Genomic_DNA"/>
</dbReference>
<proteinExistence type="predicted"/>
<accession>A0ACC0GFQ5</accession>
<organism evidence="1 2">
    <name type="scientific">Camellia lanceoleosa</name>
    <dbReference type="NCBI Taxonomy" id="1840588"/>
    <lineage>
        <taxon>Eukaryota</taxon>
        <taxon>Viridiplantae</taxon>
        <taxon>Streptophyta</taxon>
        <taxon>Embryophyta</taxon>
        <taxon>Tracheophyta</taxon>
        <taxon>Spermatophyta</taxon>
        <taxon>Magnoliopsida</taxon>
        <taxon>eudicotyledons</taxon>
        <taxon>Gunneridae</taxon>
        <taxon>Pentapetalae</taxon>
        <taxon>asterids</taxon>
        <taxon>Ericales</taxon>
        <taxon>Theaceae</taxon>
        <taxon>Camellia</taxon>
    </lineage>
</organism>
<dbReference type="Proteomes" id="UP001060215">
    <property type="component" value="Chromosome 8"/>
</dbReference>
<evidence type="ECO:0000313" key="1">
    <source>
        <dbReference type="EMBL" id="KAI7999262.1"/>
    </source>
</evidence>
<feature type="non-terminal residue" evidence="1">
    <location>
        <position position="234"/>
    </location>
</feature>
<name>A0ACC0GFQ5_9ERIC</name>
<reference evidence="1 2" key="1">
    <citation type="journal article" date="2022" name="Plant J.">
        <title>Chromosome-level genome of Camellia lanceoleosa provides a valuable resource for understanding genome evolution and self-incompatibility.</title>
        <authorList>
            <person name="Gong W."/>
            <person name="Xiao S."/>
            <person name="Wang L."/>
            <person name="Liao Z."/>
            <person name="Chang Y."/>
            <person name="Mo W."/>
            <person name="Hu G."/>
            <person name="Li W."/>
            <person name="Zhao G."/>
            <person name="Zhu H."/>
            <person name="Hu X."/>
            <person name="Ji K."/>
            <person name="Xiang X."/>
            <person name="Song Q."/>
            <person name="Yuan D."/>
            <person name="Jin S."/>
            <person name="Zhang L."/>
        </authorList>
    </citation>
    <scope>NUCLEOTIDE SEQUENCE [LARGE SCALE GENOMIC DNA]</scope>
    <source>
        <strain evidence="1">SQ_2022a</strain>
    </source>
</reference>
<evidence type="ECO:0000313" key="2">
    <source>
        <dbReference type="Proteomes" id="UP001060215"/>
    </source>
</evidence>